<keyword evidence="1" id="KW-1133">Transmembrane helix</keyword>
<feature type="transmembrane region" description="Helical" evidence="1">
    <location>
        <begin position="31"/>
        <end position="51"/>
    </location>
</feature>
<dbReference type="Proteomes" id="UP000660070">
    <property type="component" value="Unassembled WGS sequence"/>
</dbReference>
<organism evidence="2 3">
    <name type="scientific">Kaistella gelatinilytica</name>
    <dbReference type="NCBI Taxonomy" id="2787636"/>
    <lineage>
        <taxon>Bacteria</taxon>
        <taxon>Pseudomonadati</taxon>
        <taxon>Bacteroidota</taxon>
        <taxon>Flavobacteriia</taxon>
        <taxon>Flavobacteriales</taxon>
        <taxon>Weeksellaceae</taxon>
        <taxon>Chryseobacterium group</taxon>
        <taxon>Kaistella</taxon>
    </lineage>
</organism>
<sequence>MFQIFLGILILIFGIFVKVTKDPGFAKSKRFSWMFIAIGLLSIIAELVIMYHTRIVA</sequence>
<keyword evidence="1" id="KW-0812">Transmembrane</keyword>
<name>A0ABS0FCG9_9FLAO</name>
<dbReference type="RefSeq" id="WP_196079900.1">
    <property type="nucleotide sequence ID" value="NZ_JADPVI010000002.1"/>
</dbReference>
<protein>
    <submittedName>
        <fullName evidence="2">Uncharacterized protein</fullName>
    </submittedName>
</protein>
<keyword evidence="1" id="KW-0472">Membrane</keyword>
<evidence type="ECO:0000313" key="3">
    <source>
        <dbReference type="Proteomes" id="UP000660070"/>
    </source>
</evidence>
<evidence type="ECO:0000256" key="1">
    <source>
        <dbReference type="SAM" id="Phobius"/>
    </source>
</evidence>
<keyword evidence="3" id="KW-1185">Reference proteome</keyword>
<reference evidence="2 3" key="1">
    <citation type="submission" date="2020-11" db="EMBL/GenBank/DDBJ databases">
        <title>Kaistella gelatinilytica sp. nov., a flavobacterium isolated from Antarctic Soil.</title>
        <authorList>
            <person name="Li J."/>
        </authorList>
    </citation>
    <scope>NUCLEOTIDE SEQUENCE [LARGE SCALE GENOMIC DNA]</scope>
    <source>
        <strain evidence="2 3">G5-32</strain>
    </source>
</reference>
<accession>A0ABS0FCG9</accession>
<proteinExistence type="predicted"/>
<comment type="caution">
    <text evidence="2">The sequence shown here is derived from an EMBL/GenBank/DDBJ whole genome shotgun (WGS) entry which is preliminary data.</text>
</comment>
<evidence type="ECO:0000313" key="2">
    <source>
        <dbReference type="EMBL" id="MBF8457401.1"/>
    </source>
</evidence>
<dbReference type="EMBL" id="JADPVI010000002">
    <property type="protein sequence ID" value="MBF8457401.1"/>
    <property type="molecule type" value="Genomic_DNA"/>
</dbReference>
<gene>
    <name evidence="2" type="ORF">IV494_09440</name>
</gene>